<dbReference type="EMBL" id="WTUW01000001">
    <property type="protein sequence ID" value="MZR29863.1"/>
    <property type="molecule type" value="Genomic_DNA"/>
</dbReference>
<dbReference type="SUPFAM" id="SSF54593">
    <property type="entry name" value="Glyoxalase/Bleomycin resistance protein/Dihydroxybiphenyl dioxygenase"/>
    <property type="match status" value="1"/>
</dbReference>
<comment type="caution">
    <text evidence="2">The sequence shown here is derived from an EMBL/GenBank/DDBJ whole genome shotgun (WGS) entry which is preliminary data.</text>
</comment>
<organism evidence="2 3">
    <name type="scientific">Sneathiella litorea</name>
    <dbReference type="NCBI Taxonomy" id="2606216"/>
    <lineage>
        <taxon>Bacteria</taxon>
        <taxon>Pseudomonadati</taxon>
        <taxon>Pseudomonadota</taxon>
        <taxon>Alphaproteobacteria</taxon>
        <taxon>Sneathiellales</taxon>
        <taxon>Sneathiellaceae</taxon>
        <taxon>Sneathiella</taxon>
    </lineage>
</organism>
<dbReference type="PROSITE" id="PS51819">
    <property type="entry name" value="VOC"/>
    <property type="match status" value="1"/>
</dbReference>
<dbReference type="Gene3D" id="3.10.180.10">
    <property type="entry name" value="2,3-Dihydroxybiphenyl 1,2-Dioxygenase, domain 1"/>
    <property type="match status" value="1"/>
</dbReference>
<proteinExistence type="predicted"/>
<dbReference type="AlphaFoldDB" id="A0A6L8W5V2"/>
<reference evidence="2 3" key="1">
    <citation type="submission" date="2019-12" db="EMBL/GenBank/DDBJ databases">
        <title>Snethiella sp. nov. sp. isolated from sea sand.</title>
        <authorList>
            <person name="Kim J."/>
            <person name="Jeong S.E."/>
            <person name="Jung H.S."/>
            <person name="Jeon C.O."/>
        </authorList>
    </citation>
    <scope>NUCLEOTIDE SEQUENCE [LARGE SCALE GENOMIC DNA]</scope>
    <source>
        <strain evidence="2 3">DP05</strain>
    </source>
</reference>
<sequence length="260" mass="28550">MSSDKYVRLRQICLAATDISKTEAIFNDILGLEVCHRAKLTDFGLENIMYAINGCFLEIVAPTKPETAVDRFLARNRGQGGYMAIFDCSDVDRHKSLAQEAGVSPIFERRNSKADLLQLNPKETGATMMEFDHHYGDDTLLGHYEWAGDSWHKYVSTDVTGEILGIEITSPDAAARAKLWGHICDRPVNLTAQGPEITLDHGTLQFVDTAGQGRDLFTAIDLTAQDPQAMKSRAKTAGCPITNAGFKFCGVEFRLTSAAS</sequence>
<feature type="domain" description="VOC" evidence="1">
    <location>
        <begin position="8"/>
        <end position="134"/>
    </location>
</feature>
<dbReference type="InterPro" id="IPR029068">
    <property type="entry name" value="Glyas_Bleomycin-R_OHBP_Dase"/>
</dbReference>
<dbReference type="Proteomes" id="UP000476030">
    <property type="component" value="Unassembled WGS sequence"/>
</dbReference>
<dbReference type="InterPro" id="IPR037523">
    <property type="entry name" value="VOC_core"/>
</dbReference>
<dbReference type="InterPro" id="IPR025870">
    <property type="entry name" value="Glyoxalase-like_dom"/>
</dbReference>
<dbReference type="Pfam" id="PF13468">
    <property type="entry name" value="Glyoxalase_3"/>
    <property type="match status" value="1"/>
</dbReference>
<evidence type="ECO:0000313" key="3">
    <source>
        <dbReference type="Proteomes" id="UP000476030"/>
    </source>
</evidence>
<name>A0A6L8W5V2_9PROT</name>
<evidence type="ECO:0000313" key="2">
    <source>
        <dbReference type="EMBL" id="MZR29863.1"/>
    </source>
</evidence>
<dbReference type="RefSeq" id="WP_161314408.1">
    <property type="nucleotide sequence ID" value="NZ_WTUW01000001.1"/>
</dbReference>
<protein>
    <recommendedName>
        <fullName evidence="1">VOC domain-containing protein</fullName>
    </recommendedName>
</protein>
<keyword evidence="3" id="KW-1185">Reference proteome</keyword>
<gene>
    <name evidence="2" type="ORF">GQE98_04355</name>
</gene>
<evidence type="ECO:0000259" key="1">
    <source>
        <dbReference type="PROSITE" id="PS51819"/>
    </source>
</evidence>
<accession>A0A6L8W5V2</accession>